<accession>A0A1W1D591</accession>
<dbReference type="EMBL" id="FPHP01000044">
    <property type="protein sequence ID" value="SFV75660.1"/>
    <property type="molecule type" value="Genomic_DNA"/>
</dbReference>
<evidence type="ECO:0000259" key="1">
    <source>
        <dbReference type="Pfam" id="PF10543"/>
    </source>
</evidence>
<reference evidence="2" key="1">
    <citation type="submission" date="2016-10" db="EMBL/GenBank/DDBJ databases">
        <authorList>
            <person name="de Groot N.N."/>
        </authorList>
    </citation>
    <scope>NUCLEOTIDE SEQUENCE</scope>
</reference>
<dbReference type="AlphaFoldDB" id="A0A1W1D591"/>
<feature type="domain" description="KilA-N DNA-binding" evidence="1">
    <location>
        <begin position="13"/>
        <end position="97"/>
    </location>
</feature>
<dbReference type="Pfam" id="PF10543">
    <property type="entry name" value="ORF6N"/>
    <property type="match status" value="1"/>
</dbReference>
<keyword evidence="2" id="KW-0238">DNA-binding</keyword>
<dbReference type="GO" id="GO:0003677">
    <property type="term" value="F:DNA binding"/>
    <property type="evidence" value="ECO:0007669"/>
    <property type="project" value="UniProtKB-KW"/>
</dbReference>
<proteinExistence type="predicted"/>
<evidence type="ECO:0000313" key="2">
    <source>
        <dbReference type="EMBL" id="SFV75660.1"/>
    </source>
</evidence>
<gene>
    <name evidence="2" type="ORF">MNB_SM-3-1075</name>
</gene>
<organism evidence="2">
    <name type="scientific">hydrothermal vent metagenome</name>
    <dbReference type="NCBI Taxonomy" id="652676"/>
    <lineage>
        <taxon>unclassified sequences</taxon>
        <taxon>metagenomes</taxon>
        <taxon>ecological metagenomes</taxon>
    </lineage>
</organism>
<name>A0A1W1D591_9ZZZZ</name>
<dbReference type="InterPro" id="IPR018873">
    <property type="entry name" value="KilA-N_DNA-bd_domain"/>
</dbReference>
<protein>
    <submittedName>
        <fullName evidence="2">Putative DNA-binding protein in cluster with Type I restriction-modification system</fullName>
    </submittedName>
</protein>
<sequence>MNNLIIDNKIEDKIFTIRGVQVMLDRDLASLYQVETKVFNQAVKRNIQRFPENFRFQLTKEELHNLRSQNVTFKENLTTKYLPYAFTEFGVSMLSAVLKSAKQSIYLVCQNVKYQKHKGNH</sequence>